<protein>
    <submittedName>
        <fullName evidence="7">Tryptophan-rich sensory protein</fullName>
    </submittedName>
</protein>
<comment type="subcellular location">
    <subcellularLocation>
        <location evidence="1">Membrane</location>
        <topology evidence="1">Multi-pass membrane protein</topology>
    </subcellularLocation>
</comment>
<dbReference type="RefSeq" id="WP_171225509.1">
    <property type="nucleotide sequence ID" value="NZ_CP053085.1"/>
</dbReference>
<dbReference type="EMBL" id="CP053085">
    <property type="protein sequence ID" value="QJR36076.1"/>
    <property type="molecule type" value="Genomic_DNA"/>
</dbReference>
<gene>
    <name evidence="7" type="ORF">HKW67_11450</name>
</gene>
<dbReference type="InterPro" id="IPR038330">
    <property type="entry name" value="TspO/MBR-related_sf"/>
</dbReference>
<dbReference type="Gene3D" id="1.20.1260.100">
    <property type="entry name" value="TspO/MBR protein"/>
    <property type="match status" value="1"/>
</dbReference>
<name>A0A6M4IRN1_9BACT</name>
<dbReference type="PANTHER" id="PTHR33802:SF1">
    <property type="entry name" value="XK-RELATED PROTEIN"/>
    <property type="match status" value="1"/>
</dbReference>
<proteinExistence type="inferred from homology"/>
<feature type="transmembrane region" description="Helical" evidence="6">
    <location>
        <begin position="52"/>
        <end position="73"/>
    </location>
</feature>
<feature type="transmembrane region" description="Helical" evidence="6">
    <location>
        <begin position="181"/>
        <end position="198"/>
    </location>
</feature>
<feature type="transmembrane region" description="Helical" evidence="6">
    <location>
        <begin position="150"/>
        <end position="169"/>
    </location>
</feature>
<feature type="transmembrane region" description="Helical" evidence="6">
    <location>
        <begin position="12"/>
        <end position="32"/>
    </location>
</feature>
<dbReference type="InterPro" id="IPR004307">
    <property type="entry name" value="TspO_MBR"/>
</dbReference>
<dbReference type="KEGG" id="ggr:HKW67_11450"/>
<evidence type="ECO:0000256" key="5">
    <source>
        <dbReference type="ARBA" id="ARBA00023136"/>
    </source>
</evidence>
<evidence type="ECO:0000256" key="6">
    <source>
        <dbReference type="SAM" id="Phobius"/>
    </source>
</evidence>
<evidence type="ECO:0000313" key="7">
    <source>
        <dbReference type="EMBL" id="QJR36076.1"/>
    </source>
</evidence>
<dbReference type="Proteomes" id="UP000500938">
    <property type="component" value="Chromosome"/>
</dbReference>
<keyword evidence="3 6" id="KW-0812">Transmembrane</keyword>
<reference evidence="7 8" key="1">
    <citation type="submission" date="2020-05" db="EMBL/GenBank/DDBJ databases">
        <title>Complete genome sequence of Gemmatimonas greenlandica TET16.</title>
        <authorList>
            <person name="Zeng Y."/>
        </authorList>
    </citation>
    <scope>NUCLEOTIDE SEQUENCE [LARGE SCALE GENOMIC DNA]</scope>
    <source>
        <strain evidence="7 8">TET16</strain>
    </source>
</reference>
<sequence length="258" mass="27747">MPLTLSRQKAGNVLALVTVIALNGLAATGAMSGDSIGVIANRYRSLFLPADYVFGIWSVIYLGLIASVVYQALPTASAERAVRRLGIWWAVTGALNVAWISLFSFGQFALALPVMVIFLVTLVVIGERVRTGSAPSLAEQIFLVWPQDIYLAWISVALIANSFQFAQAVQWGGFGIAESTWAVAMMFVATLLGTVMAWGRGNWLFPLVVAWALRGIGARYPEVAAIADTTRWLVPAGVVVGMIAWAAGRRRGDSLTSR</sequence>
<evidence type="ECO:0000256" key="1">
    <source>
        <dbReference type="ARBA" id="ARBA00004141"/>
    </source>
</evidence>
<keyword evidence="5 6" id="KW-0472">Membrane</keyword>
<organism evidence="7 8">
    <name type="scientific">Gemmatimonas groenlandica</name>
    <dbReference type="NCBI Taxonomy" id="2732249"/>
    <lineage>
        <taxon>Bacteria</taxon>
        <taxon>Pseudomonadati</taxon>
        <taxon>Gemmatimonadota</taxon>
        <taxon>Gemmatimonadia</taxon>
        <taxon>Gemmatimonadales</taxon>
        <taxon>Gemmatimonadaceae</taxon>
        <taxon>Gemmatimonas</taxon>
    </lineage>
</organism>
<evidence type="ECO:0000256" key="2">
    <source>
        <dbReference type="ARBA" id="ARBA00007524"/>
    </source>
</evidence>
<evidence type="ECO:0000313" key="8">
    <source>
        <dbReference type="Proteomes" id="UP000500938"/>
    </source>
</evidence>
<accession>A0A6M4IRN1</accession>
<dbReference type="Pfam" id="PF03073">
    <property type="entry name" value="TspO_MBR"/>
    <property type="match status" value="1"/>
</dbReference>
<feature type="transmembrane region" description="Helical" evidence="6">
    <location>
        <begin position="108"/>
        <end position="129"/>
    </location>
</feature>
<evidence type="ECO:0000256" key="3">
    <source>
        <dbReference type="ARBA" id="ARBA00022692"/>
    </source>
</evidence>
<evidence type="ECO:0000256" key="4">
    <source>
        <dbReference type="ARBA" id="ARBA00022989"/>
    </source>
</evidence>
<keyword evidence="8" id="KW-1185">Reference proteome</keyword>
<dbReference type="AlphaFoldDB" id="A0A6M4IRN1"/>
<dbReference type="PANTHER" id="PTHR33802">
    <property type="entry name" value="SI:CH211-161H7.5-RELATED"/>
    <property type="match status" value="1"/>
</dbReference>
<comment type="similarity">
    <text evidence="2">Belongs to the TspO/BZRP family.</text>
</comment>
<feature type="transmembrane region" description="Helical" evidence="6">
    <location>
        <begin position="232"/>
        <end position="248"/>
    </location>
</feature>
<dbReference type="GO" id="GO:0016020">
    <property type="term" value="C:membrane"/>
    <property type="evidence" value="ECO:0007669"/>
    <property type="project" value="UniProtKB-SubCell"/>
</dbReference>
<keyword evidence="4 6" id="KW-1133">Transmembrane helix</keyword>